<dbReference type="EMBL" id="JAWDJW010000023">
    <property type="protein sequence ID" value="KAK3082003.1"/>
    <property type="molecule type" value="Genomic_DNA"/>
</dbReference>
<evidence type="ECO:0000313" key="2">
    <source>
        <dbReference type="Proteomes" id="UP001186974"/>
    </source>
</evidence>
<organism evidence="1 2">
    <name type="scientific">Coniosporium uncinatum</name>
    <dbReference type="NCBI Taxonomy" id="93489"/>
    <lineage>
        <taxon>Eukaryota</taxon>
        <taxon>Fungi</taxon>
        <taxon>Dikarya</taxon>
        <taxon>Ascomycota</taxon>
        <taxon>Pezizomycotina</taxon>
        <taxon>Dothideomycetes</taxon>
        <taxon>Dothideomycetes incertae sedis</taxon>
        <taxon>Coniosporium</taxon>
    </lineage>
</organism>
<comment type="caution">
    <text evidence="1">The sequence shown here is derived from an EMBL/GenBank/DDBJ whole genome shotgun (WGS) entry which is preliminary data.</text>
</comment>
<gene>
    <name evidence="1" type="ORF">LTS18_008718</name>
</gene>
<keyword evidence="2" id="KW-1185">Reference proteome</keyword>
<evidence type="ECO:0000313" key="1">
    <source>
        <dbReference type="EMBL" id="KAK3082003.1"/>
    </source>
</evidence>
<protein>
    <submittedName>
        <fullName evidence="1">Uncharacterized protein</fullName>
    </submittedName>
</protein>
<reference evidence="1" key="1">
    <citation type="submission" date="2024-09" db="EMBL/GenBank/DDBJ databases">
        <title>Black Yeasts Isolated from many extreme environments.</title>
        <authorList>
            <person name="Coleine C."/>
            <person name="Stajich J.E."/>
            <person name="Selbmann L."/>
        </authorList>
    </citation>
    <scope>NUCLEOTIDE SEQUENCE</scope>
    <source>
        <strain evidence="1">CCFEE 5737</strain>
    </source>
</reference>
<proteinExistence type="predicted"/>
<name>A0ACC3DZH3_9PEZI</name>
<dbReference type="Proteomes" id="UP001186974">
    <property type="component" value="Unassembled WGS sequence"/>
</dbReference>
<accession>A0ACC3DZH3</accession>
<sequence length="119" mass="14251">MYTTLRCRHYGRHDIKVYGYILADYAPVLRHIISDFYDRPVPEEERIIDCMTFTPNAVHAMVRYMYYGDYAWQEFMNVMDLPMGEHALHREVEGIADYFGMVELKEMAQERRVTWVSTL</sequence>